<reference evidence="2 3" key="1">
    <citation type="submission" date="2017-09" db="EMBL/GenBank/DDBJ databases">
        <title>Depth-based differentiation of microbial function through sediment-hosted aquifers and enrichment of novel symbionts in the deep terrestrial subsurface.</title>
        <authorList>
            <person name="Probst A.J."/>
            <person name="Ladd B."/>
            <person name="Jarett J.K."/>
            <person name="Geller-Mcgrath D.E."/>
            <person name="Sieber C.M."/>
            <person name="Emerson J.B."/>
            <person name="Anantharaman K."/>
            <person name="Thomas B.C."/>
            <person name="Malmstrom R."/>
            <person name="Stieglmeier M."/>
            <person name="Klingl A."/>
            <person name="Woyke T."/>
            <person name="Ryan C.M."/>
            <person name="Banfield J.F."/>
        </authorList>
    </citation>
    <scope>NUCLEOTIDE SEQUENCE [LARGE SCALE GENOMIC DNA]</scope>
    <source>
        <strain evidence="2">CG23_combo_of_CG06-09_8_20_14_all_34_8</strain>
    </source>
</reference>
<dbReference type="PANTHER" id="PTHR34293:SF1">
    <property type="entry name" value="HTH-TYPE TRANSCRIPTIONAL REGULATOR TRMBL2"/>
    <property type="match status" value="1"/>
</dbReference>
<dbReference type="InterPro" id="IPR036390">
    <property type="entry name" value="WH_DNA-bd_sf"/>
</dbReference>
<dbReference type="SUPFAM" id="SSF46785">
    <property type="entry name" value="Winged helix' DNA-binding domain"/>
    <property type="match status" value="1"/>
</dbReference>
<evidence type="ECO:0000259" key="1">
    <source>
        <dbReference type="Pfam" id="PF01978"/>
    </source>
</evidence>
<protein>
    <recommendedName>
        <fullName evidence="1">Transcription regulator TrmB N-terminal domain-containing protein</fullName>
    </recommendedName>
</protein>
<comment type="caution">
    <text evidence="2">The sequence shown here is derived from an EMBL/GenBank/DDBJ whole genome shotgun (WGS) entry which is preliminary data.</text>
</comment>
<evidence type="ECO:0000313" key="2">
    <source>
        <dbReference type="EMBL" id="PIP52815.1"/>
    </source>
</evidence>
<organism evidence="2 3">
    <name type="scientific">Candidatus Beckwithbacteria bacterium CG23_combo_of_CG06-09_8_20_14_all_34_8</name>
    <dbReference type="NCBI Taxonomy" id="1974497"/>
    <lineage>
        <taxon>Bacteria</taxon>
        <taxon>Candidatus Beckwithiibacteriota</taxon>
    </lineage>
</organism>
<dbReference type="InterPro" id="IPR036388">
    <property type="entry name" value="WH-like_DNA-bd_sf"/>
</dbReference>
<dbReference type="Gene3D" id="1.10.10.10">
    <property type="entry name" value="Winged helix-like DNA-binding domain superfamily/Winged helix DNA-binding domain"/>
    <property type="match status" value="1"/>
</dbReference>
<dbReference type="Proteomes" id="UP000229459">
    <property type="component" value="Unassembled WGS sequence"/>
</dbReference>
<dbReference type="PANTHER" id="PTHR34293">
    <property type="entry name" value="HTH-TYPE TRANSCRIPTIONAL REGULATOR TRMBL2"/>
    <property type="match status" value="1"/>
</dbReference>
<evidence type="ECO:0000313" key="3">
    <source>
        <dbReference type="Proteomes" id="UP000229459"/>
    </source>
</evidence>
<name>A0A2H0B580_9BACT</name>
<sequence length="284" mass="32895">MLTVFIIFVIIIITDYINLQYYNNNSHFVNMSDIINNQFQVFTTLGINPKAMTVYRSCLELGQISVQNIARHAHLPRSSTYLLLEELKNKGLVSEIKIGKKIYINPVNPDKLKTLTKNCKQELDQIESLLPYFQAIYQDQTGKPNVRFFQGFEGIKTILEETLQAHEIFVLCSGYKNKIETKLDQYLEKYMQDLVDKKIKTKELIGGSIDSQKYLDDYNSTQNQIRIIPSSSNLDHIDKLIFANKVAIISYEHLNGVVIDNKAIAEYERYLFSLLWTYNNPSQN</sequence>
<dbReference type="Pfam" id="PF01978">
    <property type="entry name" value="TrmB"/>
    <property type="match status" value="1"/>
</dbReference>
<dbReference type="EMBL" id="PCSR01000103">
    <property type="protein sequence ID" value="PIP52815.1"/>
    <property type="molecule type" value="Genomic_DNA"/>
</dbReference>
<proteinExistence type="predicted"/>
<dbReference type="AlphaFoldDB" id="A0A2H0B580"/>
<feature type="domain" description="Transcription regulator TrmB N-terminal" evidence="1">
    <location>
        <begin position="45"/>
        <end position="109"/>
    </location>
</feature>
<dbReference type="InterPro" id="IPR051797">
    <property type="entry name" value="TrmB-like"/>
</dbReference>
<dbReference type="InterPro" id="IPR002831">
    <property type="entry name" value="Tscrpt_reg_TrmB_N"/>
</dbReference>
<gene>
    <name evidence="2" type="ORF">COX08_04380</name>
</gene>
<accession>A0A2H0B580</accession>